<feature type="domain" description="NAD-glutamate dehydrogenase ACT2" evidence="5">
    <location>
        <begin position="406"/>
        <end position="495"/>
    </location>
</feature>
<dbReference type="InterPro" id="IPR049058">
    <property type="entry name" value="NAD_Glu_DH_HM2"/>
</dbReference>
<dbReference type="GO" id="GO:0004069">
    <property type="term" value="F:L-aspartate:2-oxoglutarate aminotransferase activity"/>
    <property type="evidence" value="ECO:0007669"/>
    <property type="project" value="InterPro"/>
</dbReference>
<proteinExistence type="predicted"/>
<dbReference type="InterPro" id="IPR024727">
    <property type="entry name" value="NAD_Glu_DH_N_ACT1"/>
</dbReference>
<evidence type="ECO:0000259" key="3">
    <source>
        <dbReference type="Pfam" id="PF21074"/>
    </source>
</evidence>
<evidence type="ECO:0000259" key="2">
    <source>
        <dbReference type="Pfam" id="PF05088"/>
    </source>
</evidence>
<feature type="domain" description="NAD-specific glutamate dehydrogenase C-terminal" evidence="3">
    <location>
        <begin position="1274"/>
        <end position="1628"/>
    </location>
</feature>
<dbReference type="OrthoDB" id="9758052at2"/>
<dbReference type="GO" id="GO:0004352">
    <property type="term" value="F:glutamate dehydrogenase (NAD+) activity"/>
    <property type="evidence" value="ECO:0007669"/>
    <property type="project" value="InterPro"/>
</dbReference>
<dbReference type="InterPro" id="IPR036291">
    <property type="entry name" value="NAD(P)-bd_dom_sf"/>
</dbReference>
<evidence type="ECO:0000313" key="8">
    <source>
        <dbReference type="Proteomes" id="UP000245168"/>
    </source>
</evidence>
<dbReference type="InterPro" id="IPR048381">
    <property type="entry name" value="GDH_C"/>
</dbReference>
<accession>A0A2U2BVV1</accession>
<dbReference type="InterPro" id="IPR007780">
    <property type="entry name" value="NAD_Glu_DH_bac"/>
</dbReference>
<dbReference type="SUPFAM" id="SSF53223">
    <property type="entry name" value="Aminoacid dehydrogenase-like, N-terminal domain"/>
    <property type="match status" value="1"/>
</dbReference>
<evidence type="ECO:0000259" key="6">
    <source>
        <dbReference type="Pfam" id="PF21077"/>
    </source>
</evidence>
<sequence length="1637" mass="182747">MNAVVSVAHAYEKDSFLDEAKKRWSGEFGDEARDFLAQMWNDALAEDLQSVRIEDAVALAEGFWAWGEERADDAIKIRVRAAEGADGAPLNRDVLEVIGLDRPFLVDSVMGEIASQGLDVLAMFHPIVEVARDDAGRREEADGKVRAESMIQVHLDPLDAAGRAALEQGVRLTLEDVRQAVDDWNSMRARMDEAIEHLSQANSPAPQEEVDEALDFLRWLRDNHFAFLGCRTYLFDVDETGSMRKREPDVESGSSFGVLRDPDRHVLRKSAEPVLLTPAIEAFLRAPSPVIVAKANMKSRVHRRVYMDYVGVKRYREDGAVIGEIRFVGLFTAEAYDQMARDVPLIRRKVRRVIERAGKAPGSHSAKKLQNIVENYPRDELFQTDEADLLQISLGILHLYDRPRTKLFIRRDQFDRFVSCLLFVPRDRYNSRVREQAGEVIRAAFDGRLSAFYPHFGDGPLARVHFIIGLNPFEHPEPDTDELEQRIVDLARTWEDDLEAAARAHADTGLRHAVGRYLEGYTAGYRERYSPGEALADLERMEALSAPRDTGARAYRARGDGADCLRVKLYRVRDPLTLSVVLPVLENLGLHVIGEAGYPIRRRDAAGAPETVWVHEFEMRIETGPIEDVAGPARAFEEALLAVLEDRAEDDGFNRLILAIGVGWREAAFLRTCARFRQQTGLDPSQAIQEEAFASHPAIATNLLELARLRLDPGLEMDRATREERAAEVSAQIRSQLEEVASLDHDRALRRILRLIEAVLRTNFYQTGEDGRHKPWISLKIDSGKVRELPAPKPYREIFVWSPRVEGVHIRFGPVARGGLRWSDRREDFRTEVLGLVKAQQVKNAVIVPVGSKGGFYPKQLPRDGSREAWIAEGQEAYKTFLRGMLDVTDNIVDDAVTRPADVVCWDDDDPYLVVAADKGTAAFSDIANAVAVDEYDFWLGDAFASGGSAGYDHKKMGITARGAWESVKRHFRELGKDIQNEPFTAAGVGDMSGDVFGNGMLLSKHVRLVAAFDHRDIFIDPDPQDVEATWIERKRLFDAGRTSWQDYDRSLISKGGGVFSRSAKSIPLSPEIRTLTGLTGDAATPNELISAILRAEVELMWFGGIGTYIKASTEQNYEVGDKTNDAIRIDARDLRAQVIGEGANLGLTQAARIEFARAGGRVNADFVDNSAGVDSSDHEVNIKILLNPMVREGRMTREARNALLESMTEDVAEHVLQHNYDQTLALTIARENAAADLDAHERMMERLEKAGRLDRGVEGLPSMEAVRSLKEQGAGLTQPEIAVLLSYSKISLFDRLVASTVPDDPHFEATLVDYFPRQLAEYREAMDGHRLKREIIASRLANNMVNLGGPTFVHRAVESTAAGVDMIARSFEAGRCIFRFKDLTDRINALDNKAPAEVQSKLHDEIIRLLRRQTYWLARRGRGLETATPLGIDSVISAYQPGVDQLKEWVADIISDHETMGVDARYDSYVVAGAPKELAADVARLRPLTSSSDVIDLAERRNWPLEAVARLYHRIGGRFTFDELRGSGGQISSDLHWDRLAVRRLIEDLYASHQSICEAMMVYAEEAGGRLQSGVESPDADWADSLVESWQTVNASEVDRADAAIEELTSSGPWTLSKVAIASTQLRELAQYARQG</sequence>
<evidence type="ECO:0000256" key="1">
    <source>
        <dbReference type="ARBA" id="ARBA00023002"/>
    </source>
</evidence>
<dbReference type="InterPro" id="IPR049059">
    <property type="entry name" value="NAD_Glu_DH_HM1"/>
</dbReference>
<dbReference type="Pfam" id="PF21075">
    <property type="entry name" value="GDH_ACT1"/>
    <property type="match status" value="1"/>
</dbReference>
<keyword evidence="1" id="KW-0560">Oxidoreductase</keyword>
<feature type="domain" description="NAD-glutamate dehydrogenase N-terminal ACT1" evidence="4">
    <location>
        <begin position="35"/>
        <end position="168"/>
    </location>
</feature>
<dbReference type="Pfam" id="PF21079">
    <property type="entry name" value="GDH_HM2"/>
    <property type="match status" value="1"/>
</dbReference>
<gene>
    <name evidence="7" type="ORF">DDZ18_00545</name>
</gene>
<dbReference type="RefSeq" id="WP_109251412.1">
    <property type="nucleotide sequence ID" value="NZ_QEXV01000001.1"/>
</dbReference>
<reference evidence="8" key="1">
    <citation type="submission" date="2018-05" db="EMBL/GenBank/DDBJ databases">
        <authorList>
            <person name="Liu B.-T."/>
        </authorList>
    </citation>
    <scope>NUCLEOTIDE SEQUENCE [LARGE SCALE GENOMIC DNA]</scope>
    <source>
        <strain evidence="8">WD6-1</strain>
    </source>
</reference>
<evidence type="ECO:0000313" key="7">
    <source>
        <dbReference type="EMBL" id="PWE18138.1"/>
    </source>
</evidence>
<dbReference type="InterPro" id="IPR049056">
    <property type="entry name" value="NAD_Glu_DH_HM3"/>
</dbReference>
<dbReference type="PIRSF" id="PIRSF036761">
    <property type="entry name" value="GDH_Mll4104"/>
    <property type="match status" value="1"/>
</dbReference>
<evidence type="ECO:0000259" key="5">
    <source>
        <dbReference type="Pfam" id="PF21076"/>
    </source>
</evidence>
<organism evidence="7 8">
    <name type="scientific">Marinicauda salina</name>
    <dbReference type="NCBI Taxonomy" id="2135793"/>
    <lineage>
        <taxon>Bacteria</taxon>
        <taxon>Pseudomonadati</taxon>
        <taxon>Pseudomonadota</taxon>
        <taxon>Alphaproteobacteria</taxon>
        <taxon>Maricaulales</taxon>
        <taxon>Maricaulaceae</taxon>
        <taxon>Marinicauda</taxon>
    </lineage>
</organism>
<protein>
    <submittedName>
        <fullName evidence="7">NAD-glutamate dehydrogenase</fullName>
    </submittedName>
</protein>
<feature type="domain" description="NAD-glutamate dehydrogenase ACT3" evidence="6">
    <location>
        <begin position="551"/>
        <end position="624"/>
    </location>
</feature>
<dbReference type="Pfam" id="PF05088">
    <property type="entry name" value="Bac_GDH_CD"/>
    <property type="match status" value="1"/>
</dbReference>
<dbReference type="Gene3D" id="3.40.50.720">
    <property type="entry name" value="NAD(P)-binding Rossmann-like Domain"/>
    <property type="match status" value="1"/>
</dbReference>
<dbReference type="SUPFAM" id="SSF51735">
    <property type="entry name" value="NAD(P)-binding Rossmann-fold domains"/>
    <property type="match status" value="1"/>
</dbReference>
<name>A0A2U2BVV1_9PROT</name>
<dbReference type="PANTHER" id="PTHR43403:SF1">
    <property type="entry name" value="NAD-SPECIFIC GLUTAMATE DEHYDROGENASE"/>
    <property type="match status" value="1"/>
</dbReference>
<dbReference type="InterPro" id="IPR049064">
    <property type="entry name" value="NAD_Glu_DH_ACT3"/>
</dbReference>
<keyword evidence="8" id="KW-1185">Reference proteome</keyword>
<dbReference type="InterPro" id="IPR046346">
    <property type="entry name" value="Aminoacid_DH-like_N_sf"/>
</dbReference>
<dbReference type="InterPro" id="IPR049062">
    <property type="entry name" value="NAD_Glu_DH_ACT2"/>
</dbReference>
<dbReference type="Pfam" id="PF21074">
    <property type="entry name" value="GDH_C"/>
    <property type="match status" value="1"/>
</dbReference>
<evidence type="ECO:0000259" key="4">
    <source>
        <dbReference type="Pfam" id="PF21075"/>
    </source>
</evidence>
<dbReference type="Pfam" id="PF21076">
    <property type="entry name" value="GDH_ACT2"/>
    <property type="match status" value="1"/>
</dbReference>
<dbReference type="Pfam" id="PF21077">
    <property type="entry name" value="GDH_ACT3"/>
    <property type="match status" value="1"/>
</dbReference>
<dbReference type="EMBL" id="QEXV01000001">
    <property type="protein sequence ID" value="PWE18138.1"/>
    <property type="molecule type" value="Genomic_DNA"/>
</dbReference>
<dbReference type="GO" id="GO:0006538">
    <property type="term" value="P:L-glutamate catabolic process"/>
    <property type="evidence" value="ECO:0007669"/>
    <property type="project" value="InterPro"/>
</dbReference>
<dbReference type="Pfam" id="PF21078">
    <property type="entry name" value="GDH_HM3"/>
    <property type="match status" value="1"/>
</dbReference>
<comment type="caution">
    <text evidence="7">The sequence shown here is derived from an EMBL/GenBank/DDBJ whole genome shotgun (WGS) entry which is preliminary data.</text>
</comment>
<dbReference type="Pfam" id="PF21073">
    <property type="entry name" value="GDH_HM1"/>
    <property type="match status" value="1"/>
</dbReference>
<feature type="domain" description="NAD-glutamate dehydrogenase catalytic" evidence="2">
    <location>
        <begin position="732"/>
        <end position="1229"/>
    </location>
</feature>
<dbReference type="PANTHER" id="PTHR43403">
    <property type="entry name" value="NAD-SPECIFIC GLUTAMATE DEHYDROGENASE"/>
    <property type="match status" value="1"/>
</dbReference>
<dbReference type="InterPro" id="IPR028971">
    <property type="entry name" value="NAD-GDH_cat"/>
</dbReference>
<dbReference type="Proteomes" id="UP000245168">
    <property type="component" value="Unassembled WGS sequence"/>
</dbReference>